<keyword evidence="2" id="KW-1185">Reference proteome</keyword>
<dbReference type="AlphaFoldDB" id="A0A1I8FM17"/>
<evidence type="ECO:0000313" key="3">
    <source>
        <dbReference type="WBParaSite" id="maker-unitig_39396-snap-gene-0.1-mRNA-1"/>
    </source>
</evidence>
<feature type="compositionally biased region" description="Basic and acidic residues" evidence="1">
    <location>
        <begin position="39"/>
        <end position="49"/>
    </location>
</feature>
<protein>
    <submittedName>
        <fullName evidence="3">Alternative protein</fullName>
    </submittedName>
</protein>
<evidence type="ECO:0000313" key="2">
    <source>
        <dbReference type="Proteomes" id="UP000095280"/>
    </source>
</evidence>
<name>A0A1I8FM17_9PLAT</name>
<accession>A0A1I8FM17</accession>
<sequence length="49" mass="5670">MFPGWQQERPGAKPPRLAARKPSSRPSSGACPTLRPRPKTRERMHSWTW</sequence>
<dbReference type="WBParaSite" id="maker-unitig_39396-snap-gene-0.1-mRNA-1">
    <property type="protein sequence ID" value="maker-unitig_39396-snap-gene-0.1-mRNA-1"/>
    <property type="gene ID" value="maker-unitig_39396-snap-gene-0.1"/>
</dbReference>
<reference evidence="3" key="1">
    <citation type="submission" date="2016-11" db="UniProtKB">
        <authorList>
            <consortium name="WormBaseParasite"/>
        </authorList>
    </citation>
    <scope>IDENTIFICATION</scope>
</reference>
<evidence type="ECO:0000256" key="1">
    <source>
        <dbReference type="SAM" id="MobiDB-lite"/>
    </source>
</evidence>
<dbReference type="Proteomes" id="UP000095280">
    <property type="component" value="Unplaced"/>
</dbReference>
<feature type="region of interest" description="Disordered" evidence="1">
    <location>
        <begin position="1"/>
        <end position="49"/>
    </location>
</feature>
<proteinExistence type="predicted"/>
<organism evidence="2 3">
    <name type="scientific">Macrostomum lignano</name>
    <dbReference type="NCBI Taxonomy" id="282301"/>
    <lineage>
        <taxon>Eukaryota</taxon>
        <taxon>Metazoa</taxon>
        <taxon>Spiralia</taxon>
        <taxon>Lophotrochozoa</taxon>
        <taxon>Platyhelminthes</taxon>
        <taxon>Rhabditophora</taxon>
        <taxon>Macrostomorpha</taxon>
        <taxon>Macrostomida</taxon>
        <taxon>Macrostomidae</taxon>
        <taxon>Macrostomum</taxon>
    </lineage>
</organism>